<keyword evidence="2 5" id="KW-0812">Transmembrane</keyword>
<accession>A0A1H9UKX4</accession>
<gene>
    <name evidence="6" type="ORF">SAMN04490244_105356</name>
</gene>
<evidence type="ECO:0000256" key="5">
    <source>
        <dbReference type="SAM" id="Phobius"/>
    </source>
</evidence>
<dbReference type="AlphaFoldDB" id="A0A1H9UKX4"/>
<dbReference type="EMBL" id="FOGU01000005">
    <property type="protein sequence ID" value="SES09999.1"/>
    <property type="molecule type" value="Genomic_DNA"/>
</dbReference>
<sequence length="214" mass="23027">MTPAASRRAAFRGAAFALALGYWLYQFPAAPDTFGGQFRFLTIWALTGSVLSFAATLRLSLGGGRAPATLVAVAAVVNALVVLLYWRLYFTDPALVNGGNAIDPWQEYYLHFAGPLLQWIDALVLLGAFRRPGRIAVVLAAVIVAYLGWSEWIVAPLSDRPVGRVTTGLPYPFLNDMAAAERIVFYAKASLTALIFVGAGWGLTRLGAHLVRAG</sequence>
<feature type="transmembrane region" description="Helical" evidence="5">
    <location>
        <begin position="69"/>
        <end position="88"/>
    </location>
</feature>
<protein>
    <submittedName>
        <fullName evidence="6">FAR-17a/AIG1-like protein</fullName>
    </submittedName>
</protein>
<keyword evidence="7" id="KW-1185">Reference proteome</keyword>
<keyword evidence="3 5" id="KW-1133">Transmembrane helix</keyword>
<evidence type="ECO:0000256" key="2">
    <source>
        <dbReference type="ARBA" id="ARBA00022692"/>
    </source>
</evidence>
<dbReference type="GO" id="GO:0016020">
    <property type="term" value="C:membrane"/>
    <property type="evidence" value="ECO:0007669"/>
    <property type="project" value="InterPro"/>
</dbReference>
<evidence type="ECO:0000256" key="4">
    <source>
        <dbReference type="ARBA" id="ARBA00023136"/>
    </source>
</evidence>
<dbReference type="RefSeq" id="WP_092693442.1">
    <property type="nucleotide sequence ID" value="NZ_FOGU01000005.1"/>
</dbReference>
<dbReference type="GO" id="GO:0012505">
    <property type="term" value="C:endomembrane system"/>
    <property type="evidence" value="ECO:0007669"/>
    <property type="project" value="UniProtKB-SubCell"/>
</dbReference>
<evidence type="ECO:0000313" key="7">
    <source>
        <dbReference type="Proteomes" id="UP000198885"/>
    </source>
</evidence>
<dbReference type="PANTHER" id="PTHR10989:SF16">
    <property type="entry name" value="AT02829P-RELATED"/>
    <property type="match status" value="1"/>
</dbReference>
<organism evidence="6 7">
    <name type="scientific">Tranquillimonas rosea</name>
    <dbReference type="NCBI Taxonomy" id="641238"/>
    <lineage>
        <taxon>Bacteria</taxon>
        <taxon>Pseudomonadati</taxon>
        <taxon>Pseudomonadota</taxon>
        <taxon>Alphaproteobacteria</taxon>
        <taxon>Rhodobacterales</taxon>
        <taxon>Roseobacteraceae</taxon>
        <taxon>Tranquillimonas</taxon>
    </lineage>
</organism>
<feature type="transmembrane region" description="Helical" evidence="5">
    <location>
        <begin position="9"/>
        <end position="25"/>
    </location>
</feature>
<dbReference type="STRING" id="641238.SAMN04490244_105356"/>
<evidence type="ECO:0000256" key="3">
    <source>
        <dbReference type="ARBA" id="ARBA00022989"/>
    </source>
</evidence>
<name>A0A1H9UKX4_9RHOB</name>
<evidence type="ECO:0000256" key="1">
    <source>
        <dbReference type="ARBA" id="ARBA00004127"/>
    </source>
</evidence>
<dbReference type="OrthoDB" id="7853064at2"/>
<feature type="transmembrane region" description="Helical" evidence="5">
    <location>
        <begin position="108"/>
        <end position="129"/>
    </location>
</feature>
<feature type="transmembrane region" description="Helical" evidence="5">
    <location>
        <begin position="37"/>
        <end position="57"/>
    </location>
</feature>
<dbReference type="InterPro" id="IPR006838">
    <property type="entry name" value="ADTRP_AIG1"/>
</dbReference>
<dbReference type="Proteomes" id="UP000198885">
    <property type="component" value="Unassembled WGS sequence"/>
</dbReference>
<evidence type="ECO:0000313" key="6">
    <source>
        <dbReference type="EMBL" id="SES09999.1"/>
    </source>
</evidence>
<keyword evidence="4 5" id="KW-0472">Membrane</keyword>
<feature type="transmembrane region" description="Helical" evidence="5">
    <location>
        <begin position="136"/>
        <end position="155"/>
    </location>
</feature>
<dbReference type="Pfam" id="PF04750">
    <property type="entry name" value="Far-17a_AIG1"/>
    <property type="match status" value="1"/>
</dbReference>
<reference evidence="6 7" key="1">
    <citation type="submission" date="2016-10" db="EMBL/GenBank/DDBJ databases">
        <authorList>
            <person name="de Groot N.N."/>
        </authorList>
    </citation>
    <scope>NUCLEOTIDE SEQUENCE [LARGE SCALE GENOMIC DNA]</scope>
    <source>
        <strain evidence="6 7">DSM 23042</strain>
    </source>
</reference>
<comment type="subcellular location">
    <subcellularLocation>
        <location evidence="1">Endomembrane system</location>
        <topology evidence="1">Multi-pass membrane protein</topology>
    </subcellularLocation>
</comment>
<feature type="transmembrane region" description="Helical" evidence="5">
    <location>
        <begin position="183"/>
        <end position="203"/>
    </location>
</feature>
<proteinExistence type="predicted"/>
<dbReference type="PANTHER" id="PTHR10989">
    <property type="entry name" value="ANDROGEN-INDUCED PROTEIN 1-RELATED"/>
    <property type="match status" value="1"/>
</dbReference>